<dbReference type="PANTHER" id="PTHR35271">
    <property type="entry name" value="ABC TRANSPORTER, SUBSTRATE-BINDING LIPOPROTEIN-RELATED"/>
    <property type="match status" value="1"/>
</dbReference>
<name>A0A8G2F072_9PROT</name>
<dbReference type="RefSeq" id="WP_139189411.1">
    <property type="nucleotide sequence ID" value="NZ_FNBW01000015.1"/>
</dbReference>
<comment type="caution">
    <text evidence="2">The sequence shown here is derived from an EMBL/GenBank/DDBJ whole genome shotgun (WGS) entry which is preliminary data.</text>
</comment>
<dbReference type="Proteomes" id="UP000198615">
    <property type="component" value="Unassembled WGS sequence"/>
</dbReference>
<protein>
    <submittedName>
        <fullName evidence="2">Putative ABC transport system substrate-binding protein</fullName>
    </submittedName>
</protein>
<dbReference type="OrthoDB" id="6211339at2"/>
<evidence type="ECO:0000313" key="3">
    <source>
        <dbReference type="Proteomes" id="UP000198615"/>
    </source>
</evidence>
<dbReference type="InterPro" id="IPR007487">
    <property type="entry name" value="ABC_transpt-TYRBP-like"/>
</dbReference>
<gene>
    <name evidence="2" type="ORF">SAMN05660686_04160</name>
</gene>
<accession>A0A8G2F072</accession>
<proteinExistence type="predicted"/>
<keyword evidence="1" id="KW-0732">Signal</keyword>
<dbReference type="Gene3D" id="3.40.50.2300">
    <property type="match status" value="2"/>
</dbReference>
<feature type="signal peptide" evidence="1">
    <location>
        <begin position="1"/>
        <end position="24"/>
    </location>
</feature>
<reference evidence="2 3" key="1">
    <citation type="submission" date="2016-10" db="EMBL/GenBank/DDBJ databases">
        <authorList>
            <person name="Varghese N."/>
            <person name="Submissions S."/>
        </authorList>
    </citation>
    <scope>NUCLEOTIDE SEQUENCE [LARGE SCALE GENOMIC DNA]</scope>
    <source>
        <strain evidence="2 3">DSM 18839</strain>
    </source>
</reference>
<dbReference type="AlphaFoldDB" id="A0A8G2F072"/>
<feature type="chain" id="PRO_5034008583" evidence="1">
    <location>
        <begin position="25"/>
        <end position="402"/>
    </location>
</feature>
<evidence type="ECO:0000313" key="2">
    <source>
        <dbReference type="EMBL" id="SDG36283.1"/>
    </source>
</evidence>
<keyword evidence="3" id="KW-1185">Reference proteome</keyword>
<organism evidence="2 3">
    <name type="scientific">Thalassobaculum litoreum DSM 18839</name>
    <dbReference type="NCBI Taxonomy" id="1123362"/>
    <lineage>
        <taxon>Bacteria</taxon>
        <taxon>Pseudomonadati</taxon>
        <taxon>Pseudomonadota</taxon>
        <taxon>Alphaproteobacteria</taxon>
        <taxon>Rhodospirillales</taxon>
        <taxon>Thalassobaculaceae</taxon>
        <taxon>Thalassobaculum</taxon>
    </lineage>
</organism>
<dbReference type="Pfam" id="PF04392">
    <property type="entry name" value="ABC_sub_bind"/>
    <property type="match status" value="1"/>
</dbReference>
<sequence>MTAVMFRRALVVCLVALIGGTALAGRPAGAAEGRPVLNWLEFGAATQEHYEISSDPQDTARMRAVPVWTDKPARFRLLMLIPFKSVAAYSIGVDAVMETFRQQNIPAEFEIWLYGNDDAIAQEAVAWAESNDVDLIMPVGSRAAAFMHETYSGGRLPVVTNSAKDPVLLGQMPDYQSGSGSNIAYTSNTVPIRLFISYLFQLLPDLKNVGVLYAESNLSAIETQVAPLHDLADSFGLTVHDVAVRDGELLEDDLIAGMGRVRLRMVNSDPGLTASAWIVTGSTSVYQRIGLINGLAGRAPVVSTLPDVVRSGDDSAAVSIGINQSTAVQLSAFYAISILTEGVDPGSLSVGVVTPPDLAINFRVARQIELRIPFRFMEAATFIYNYDGRQVRAFGQPVGFIN</sequence>
<dbReference type="PANTHER" id="PTHR35271:SF1">
    <property type="entry name" value="ABC TRANSPORTER, SUBSTRATE-BINDING LIPOPROTEIN"/>
    <property type="match status" value="1"/>
</dbReference>
<evidence type="ECO:0000256" key="1">
    <source>
        <dbReference type="SAM" id="SignalP"/>
    </source>
</evidence>
<dbReference type="EMBL" id="FNBW01000015">
    <property type="protein sequence ID" value="SDG36283.1"/>
    <property type="molecule type" value="Genomic_DNA"/>
</dbReference>